<protein>
    <submittedName>
        <fullName evidence="3">RNA pseudouridine synthase</fullName>
    </submittedName>
</protein>
<proteinExistence type="inferred from homology"/>
<name>A0ABY3MYV2_9GAMM</name>
<sequence length="329" mass="37233">MPVDLNSSNPQDQSLSLKNKTFEWHITITVEMVEDIADKITAITVLQYYAQQKYSKQKNEQQYAELSNSELKKAISKGALWLTPATNKKQTQRLRRVKKPLNIGDELHFYYNNAVLSTTVPPARLIADLTDYSVWYKPYGMLSQGSKWSDHCTIARFAQLNLPNERPAFIVHRLDKAATGLILIAHTKKAAQALSAMFEHHQLVKIYHIIVHGNHSGRSQPEIIKQEVDQKPARSTFNCLAYDKTLDRSLIQVKIDSGRKHQIRIHAASIGMPVVGDRLHGIADENEVLDLQLCAVSLAFDCPLTGNDNSLEAKPRFFELPEILKPQLT</sequence>
<dbReference type="InterPro" id="IPR020103">
    <property type="entry name" value="PsdUridine_synth_cat_dom_sf"/>
</dbReference>
<dbReference type="Proteomes" id="UP000815846">
    <property type="component" value="Unassembled WGS sequence"/>
</dbReference>
<reference evidence="3 4" key="1">
    <citation type="submission" date="2019-08" db="EMBL/GenBank/DDBJ databases">
        <title>Microbe sample from Colwellia echini.</title>
        <authorList>
            <person name="Christiansen L."/>
            <person name="Pathiraja D."/>
            <person name="Schultz-Johansen M."/>
            <person name="Choi I.-G."/>
            <person name="Stougaard P."/>
        </authorList>
    </citation>
    <scope>NUCLEOTIDE SEQUENCE [LARGE SCALE GENOMIC DNA]</scope>
    <source>
        <strain evidence="3 4">A3</strain>
    </source>
</reference>
<feature type="domain" description="Pseudouridine synthase RsuA/RluA-like" evidence="2">
    <location>
        <begin position="131"/>
        <end position="269"/>
    </location>
</feature>
<dbReference type="Pfam" id="PF00849">
    <property type="entry name" value="PseudoU_synth_2"/>
    <property type="match status" value="1"/>
</dbReference>
<evidence type="ECO:0000313" key="4">
    <source>
        <dbReference type="Proteomes" id="UP000815846"/>
    </source>
</evidence>
<accession>A0ABY3MYV2</accession>
<evidence type="ECO:0000259" key="2">
    <source>
        <dbReference type="Pfam" id="PF00849"/>
    </source>
</evidence>
<dbReference type="Gene3D" id="3.30.2350.10">
    <property type="entry name" value="Pseudouridine synthase"/>
    <property type="match status" value="1"/>
</dbReference>
<gene>
    <name evidence="3" type="ORF">CWS31_005370</name>
</gene>
<evidence type="ECO:0000256" key="1">
    <source>
        <dbReference type="ARBA" id="ARBA00010876"/>
    </source>
</evidence>
<dbReference type="EMBL" id="PJAI02000004">
    <property type="protein sequence ID" value="TYK66385.1"/>
    <property type="molecule type" value="Genomic_DNA"/>
</dbReference>
<dbReference type="CDD" id="cd02869">
    <property type="entry name" value="PseudoU_synth_RluA_like"/>
    <property type="match status" value="1"/>
</dbReference>
<organism evidence="3 4">
    <name type="scientific">Colwellia echini</name>
    <dbReference type="NCBI Taxonomy" id="1982103"/>
    <lineage>
        <taxon>Bacteria</taxon>
        <taxon>Pseudomonadati</taxon>
        <taxon>Pseudomonadota</taxon>
        <taxon>Gammaproteobacteria</taxon>
        <taxon>Alteromonadales</taxon>
        <taxon>Colwelliaceae</taxon>
        <taxon>Colwellia</taxon>
    </lineage>
</organism>
<dbReference type="PANTHER" id="PTHR21600:SF87">
    <property type="entry name" value="RNA PSEUDOURIDYLATE SYNTHASE DOMAIN-CONTAINING PROTEIN 1"/>
    <property type="match status" value="1"/>
</dbReference>
<dbReference type="PANTHER" id="PTHR21600">
    <property type="entry name" value="MITOCHONDRIAL RNA PSEUDOURIDINE SYNTHASE"/>
    <property type="match status" value="1"/>
</dbReference>
<dbReference type="RefSeq" id="WP_101345152.1">
    <property type="nucleotide sequence ID" value="NZ_PJAI02000004.1"/>
</dbReference>
<dbReference type="InterPro" id="IPR050188">
    <property type="entry name" value="RluA_PseudoU_synthase"/>
</dbReference>
<dbReference type="InterPro" id="IPR006145">
    <property type="entry name" value="PsdUridine_synth_RsuA/RluA"/>
</dbReference>
<evidence type="ECO:0000313" key="3">
    <source>
        <dbReference type="EMBL" id="TYK66385.1"/>
    </source>
</evidence>
<comment type="caution">
    <text evidence="3">The sequence shown here is derived from an EMBL/GenBank/DDBJ whole genome shotgun (WGS) entry which is preliminary data.</text>
</comment>
<comment type="similarity">
    <text evidence="1">Belongs to the pseudouridine synthase RluA family.</text>
</comment>
<keyword evidence="4" id="KW-1185">Reference proteome</keyword>
<dbReference type="SUPFAM" id="SSF55120">
    <property type="entry name" value="Pseudouridine synthase"/>
    <property type="match status" value="1"/>
</dbReference>